<organism evidence="4">
    <name type="scientific">Nosema bombycis</name>
    <name type="common">Microsporidian parasite</name>
    <name type="synonym">Pebrine of silkworm</name>
    <dbReference type="NCBI Taxonomy" id="27978"/>
    <lineage>
        <taxon>Eukaryota</taxon>
        <taxon>Fungi</taxon>
        <taxon>Fungi incertae sedis</taxon>
        <taxon>Microsporidia</taxon>
        <taxon>Nosematidae</taxon>
        <taxon>Nosema</taxon>
    </lineage>
</organism>
<dbReference type="InterPro" id="IPR036397">
    <property type="entry name" value="RNaseH_sf"/>
</dbReference>
<feature type="domain" description="Insertion element IS150 protein InsJ-like helix-turn-helix" evidence="3">
    <location>
        <begin position="8"/>
        <end position="53"/>
    </location>
</feature>
<evidence type="ECO:0000259" key="2">
    <source>
        <dbReference type="Pfam" id="PF13358"/>
    </source>
</evidence>
<dbReference type="Pfam" id="PF13518">
    <property type="entry name" value="HTH_28"/>
    <property type="match status" value="1"/>
</dbReference>
<feature type="domain" description="Transposase Tc1-like" evidence="1">
    <location>
        <begin position="67"/>
        <end position="130"/>
    </location>
</feature>
<dbReference type="InterPro" id="IPR055247">
    <property type="entry name" value="InsJ-like_HTH"/>
</dbReference>
<dbReference type="GO" id="GO:0006313">
    <property type="term" value="P:DNA transposition"/>
    <property type="evidence" value="ECO:0007669"/>
    <property type="project" value="InterPro"/>
</dbReference>
<dbReference type="InterPro" id="IPR036388">
    <property type="entry name" value="WH-like_DNA-bd_sf"/>
</dbReference>
<accession>D4HP42</accession>
<dbReference type="Gene3D" id="1.10.10.10">
    <property type="entry name" value="Winged helix-like DNA-binding domain superfamily/Winged helix DNA-binding domain"/>
    <property type="match status" value="1"/>
</dbReference>
<dbReference type="InterPro" id="IPR052338">
    <property type="entry name" value="Transposase_5"/>
</dbReference>
<dbReference type="EMBL" id="FJ824609">
    <property type="protein sequence ID" value="ACZ57775.1"/>
    <property type="molecule type" value="Genomic_DNA"/>
</dbReference>
<reference evidence="4" key="1">
    <citation type="submission" date="2009-03" db="EMBL/GenBank/DDBJ databases">
        <authorList>
            <person name="Xu J.S."/>
            <person name="Zhou Z.Y."/>
        </authorList>
    </citation>
    <scope>NUCLEOTIDE SEQUENCE</scope>
</reference>
<dbReference type="GO" id="GO:0003677">
    <property type="term" value="F:DNA binding"/>
    <property type="evidence" value="ECO:0007669"/>
    <property type="project" value="InterPro"/>
</dbReference>
<dbReference type="AlphaFoldDB" id="D4HP42"/>
<dbReference type="InterPro" id="IPR002492">
    <property type="entry name" value="Transposase_Tc1-like"/>
</dbReference>
<sequence>MNLTDFTKGKIISLYEENFTQISISKKLKVSQSTVSRIIKKYKETGNTDNKPRLGPQETFSGSVVDTILKINKNNPKTSLRKTASEVKKITGLDISHTTIKNKLNERNIFSYSPIKKPLLSEKNIKDRIEKSGDFICLEKDELKTIIFSDESKFNLKYSDGKSSVWRPPSTGLQMKHITPTVKFGGGSVMVWGCFSYYGVGKLVFIKGNMDAVAYVNILYENLTESACMMGLGRYTFQQDNDPKHTSKLAKKFFENKKIDVLSWPAQSPDMAPIENLWGLIKDKISVYAPKTIPELKEIIEREWYAIPVELCQKLALSFKKRACEVHRAKGGHINY</sequence>
<proteinExistence type="predicted"/>
<dbReference type="SUPFAM" id="SSF46689">
    <property type="entry name" value="Homeodomain-like"/>
    <property type="match status" value="1"/>
</dbReference>
<name>D4HP42_NOSBO</name>
<dbReference type="Pfam" id="PF13358">
    <property type="entry name" value="DDE_3"/>
    <property type="match status" value="1"/>
</dbReference>
<evidence type="ECO:0000259" key="3">
    <source>
        <dbReference type="Pfam" id="PF13518"/>
    </source>
</evidence>
<protein>
    <submittedName>
        <fullName evidence="4">Transposase</fullName>
    </submittedName>
</protein>
<dbReference type="InterPro" id="IPR038717">
    <property type="entry name" value="Tc1-like_DDE_dom"/>
</dbReference>
<dbReference type="Gene3D" id="3.30.420.10">
    <property type="entry name" value="Ribonuclease H-like superfamily/Ribonuclease H"/>
    <property type="match status" value="1"/>
</dbReference>
<evidence type="ECO:0000313" key="4">
    <source>
        <dbReference type="EMBL" id="ACZ57775.1"/>
    </source>
</evidence>
<dbReference type="Pfam" id="PF01498">
    <property type="entry name" value="HTH_Tnp_Tc3_2"/>
    <property type="match status" value="1"/>
</dbReference>
<dbReference type="PANTHER" id="PTHR23022">
    <property type="entry name" value="TRANSPOSABLE ELEMENT-RELATED"/>
    <property type="match status" value="1"/>
</dbReference>
<dbReference type="PANTHER" id="PTHR23022:SF134">
    <property type="entry name" value="TRANSPOSABLE ELEMENT TC1 TRANSPOSASE"/>
    <property type="match status" value="1"/>
</dbReference>
<feature type="domain" description="Tc1-like transposase DDE" evidence="2">
    <location>
        <begin position="146"/>
        <end position="287"/>
    </location>
</feature>
<dbReference type="InterPro" id="IPR009057">
    <property type="entry name" value="Homeodomain-like_sf"/>
</dbReference>
<dbReference type="GO" id="GO:0015074">
    <property type="term" value="P:DNA integration"/>
    <property type="evidence" value="ECO:0007669"/>
    <property type="project" value="InterPro"/>
</dbReference>
<evidence type="ECO:0000259" key="1">
    <source>
        <dbReference type="Pfam" id="PF01498"/>
    </source>
</evidence>
<reference evidence="4" key="2">
    <citation type="journal article" date="2010" name="Acta Parasitol.">
        <title>Characterization of a transcriptionally active Tc1-like transposon in the microsporidian Nosema bombycis.</title>
        <authorList>
            <person name="Xu J."/>
            <person name="Luo J."/>
            <person name="Debrunner-Vossbrinck B."/>
            <person name="Zhang X."/>
            <person name="Liu H."/>
            <person name="Zhou Z."/>
        </authorList>
    </citation>
    <scope>NUCLEOTIDE SEQUENCE</scope>
</reference>